<comment type="caution">
    <text evidence="4">The sequence shown here is derived from an EMBL/GenBank/DDBJ whole genome shotgun (WGS) entry which is preliminary data.</text>
</comment>
<dbReference type="Proteomes" id="UP000789595">
    <property type="component" value="Unassembled WGS sequence"/>
</dbReference>
<dbReference type="PANTHER" id="PTHR32083:SF34">
    <property type="entry name" value="COILED-COIL DOMAIN-CONTAINING PROTEIN 146"/>
    <property type="match status" value="1"/>
</dbReference>
<protein>
    <recommendedName>
        <fullName evidence="3">Cilia- and flagella-associated protein 58 central coiled coil domain-containing protein</fullName>
    </recommendedName>
</protein>
<organism evidence="4 5">
    <name type="scientific">Pelagomonas calceolata</name>
    <dbReference type="NCBI Taxonomy" id="35677"/>
    <lineage>
        <taxon>Eukaryota</taxon>
        <taxon>Sar</taxon>
        <taxon>Stramenopiles</taxon>
        <taxon>Ochrophyta</taxon>
        <taxon>Pelagophyceae</taxon>
        <taxon>Pelagomonadales</taxon>
        <taxon>Pelagomonadaceae</taxon>
        <taxon>Pelagomonas</taxon>
    </lineage>
</organism>
<evidence type="ECO:0000313" key="5">
    <source>
        <dbReference type="Proteomes" id="UP000789595"/>
    </source>
</evidence>
<feature type="coiled-coil region" evidence="2">
    <location>
        <begin position="637"/>
        <end position="664"/>
    </location>
</feature>
<evidence type="ECO:0000259" key="3">
    <source>
        <dbReference type="Pfam" id="PF21771"/>
    </source>
</evidence>
<keyword evidence="5" id="KW-1185">Reference proteome</keyword>
<evidence type="ECO:0000256" key="2">
    <source>
        <dbReference type="SAM" id="Coils"/>
    </source>
</evidence>
<name>A0A8J2X1J0_9STRA</name>
<feature type="coiled-coil region" evidence="2">
    <location>
        <begin position="469"/>
        <end position="524"/>
    </location>
</feature>
<accession>A0A8J2X1J0</accession>
<dbReference type="EMBL" id="CAKKNE010000005">
    <property type="protein sequence ID" value="CAH0376404.1"/>
    <property type="molecule type" value="Genomic_DNA"/>
</dbReference>
<sequence>MDDDVAGATISHLRELQKLSRISVNEADALEREYRSLQAACFAAEDEEKVLLRTLRQKQNEALGERVRVESALEKSDAEQQELEILRADRERVEHQLNELKQNESVSKYEILGLEHSHEELTSAADVMLKDNDAMVQPELRRLERELTLAREAFQKLNNMHMHDTQRKRAFEERLQILEHEKQNAVAESQGARELLQKVSVEPERIRKQTECVKKAVEKVQQEVLLISDKNNLRSKNIAQKRSKRKEAEEVRDNLLRKLQLHYDTILHRQRDVDAVKRNVTIEKARAHQLAEVKLKLEVNRKEVDEIAHHQADSLCSLEKQLEALDRRYQKRKRKLDAANKILPTLKSRLIGNEESLAAHLQKNKDLSSQIDAMRQKVDVGIACLLQQEGFEKTRRSELETLLKEVAAMEDEISSWRAEECRQNKLIVILGAQREMKAREATRARTSEREAREQVKVKELVILDMSKKANEVRSRLKEFSALYDVAKNEKNKYINLVLSSSQTLAEMKEKTRILTNEVEILQNESVAKDKALAKERVQHAASQAQRDTLRLNVCKTQSQYCKKQDFVDHQIIEIDKWNIIINKIEKDLLQLKGLYVKAAVSRNTVGVALIDRNDELCILYEKVNLQEQTIKCGELGIRQKDRDIRMLKLQLSELQRQAVNSRKQLPQVPALVDTILELRRALEKERCTTESLCRCMESPSNHVRWHSSLRGDDPDREHLLAKIGVLEERLSLKKETLLENELVLKEITNLTSKLRNQLNRGRDVALCSAVSLNELQAKVRDATKSRIRMMAIISELSMYQATAMKLQQQKHSAKIALEESKLRVMRNEPPTKDAINELHRRVQRRHRDVHDISTNQVRTTAEPRPNAYIPDVAHGLGVPKPYSSLAPFHPSAVGASMRHYRLPSSPAIISL</sequence>
<gene>
    <name evidence="4" type="ORF">PECAL_5P09850</name>
</gene>
<dbReference type="GO" id="GO:0005856">
    <property type="term" value="C:cytoskeleton"/>
    <property type="evidence" value="ECO:0007669"/>
    <property type="project" value="TreeGrafter"/>
</dbReference>
<evidence type="ECO:0000256" key="1">
    <source>
        <dbReference type="ARBA" id="ARBA00023054"/>
    </source>
</evidence>
<proteinExistence type="predicted"/>
<reference evidence="4" key="1">
    <citation type="submission" date="2021-11" db="EMBL/GenBank/DDBJ databases">
        <authorList>
            <consortium name="Genoscope - CEA"/>
            <person name="William W."/>
        </authorList>
    </citation>
    <scope>NUCLEOTIDE SEQUENCE</scope>
</reference>
<evidence type="ECO:0000313" key="4">
    <source>
        <dbReference type="EMBL" id="CAH0376404.1"/>
    </source>
</evidence>
<dbReference type="InterPro" id="IPR049270">
    <property type="entry name" value="CFAP58_CC"/>
</dbReference>
<feature type="coiled-coil region" evidence="2">
    <location>
        <begin position="140"/>
        <end position="195"/>
    </location>
</feature>
<dbReference type="PANTHER" id="PTHR32083">
    <property type="entry name" value="CILIA AND FLAGELLA-ASSOCIATED PROTEIN 58-RELATED"/>
    <property type="match status" value="1"/>
</dbReference>
<feature type="coiled-coil region" evidence="2">
    <location>
        <begin position="13"/>
        <end position="103"/>
    </location>
</feature>
<feature type="coiled-coil region" evidence="2">
    <location>
        <begin position="322"/>
        <end position="419"/>
    </location>
</feature>
<keyword evidence="1 2" id="KW-0175">Coiled coil</keyword>
<dbReference type="OrthoDB" id="10262929at2759"/>
<feature type="domain" description="Cilia- and flagella-associated protein 58 central coiled coil" evidence="3">
    <location>
        <begin position="408"/>
        <end position="657"/>
    </location>
</feature>
<dbReference type="Pfam" id="PF21771">
    <property type="entry name" value="CFAP58_CC"/>
    <property type="match status" value="1"/>
</dbReference>
<dbReference type="AlphaFoldDB" id="A0A8J2X1J0"/>